<dbReference type="Pfam" id="PF03781">
    <property type="entry name" value="FGE-sulfatase"/>
    <property type="match status" value="1"/>
</dbReference>
<accession>A0A3B1C352</accession>
<dbReference type="Gene3D" id="3.90.1580.10">
    <property type="entry name" value="paralog of FGE (formylglycine-generating enzyme)"/>
    <property type="match status" value="1"/>
</dbReference>
<dbReference type="PANTHER" id="PTHR23150:SF19">
    <property type="entry name" value="FORMYLGLYCINE-GENERATING ENZYME"/>
    <property type="match status" value="1"/>
</dbReference>
<gene>
    <name evidence="2" type="ORF">MNBD_NITROSPINAE04-722</name>
</gene>
<dbReference type="EMBL" id="UOGA01000275">
    <property type="protein sequence ID" value="VAX24609.1"/>
    <property type="molecule type" value="Genomic_DNA"/>
</dbReference>
<dbReference type="InterPro" id="IPR005532">
    <property type="entry name" value="SUMF_dom"/>
</dbReference>
<feature type="domain" description="Sulfatase-modifying factor enzyme-like" evidence="1">
    <location>
        <begin position="32"/>
        <end position="240"/>
    </location>
</feature>
<dbReference type="InterPro" id="IPR051043">
    <property type="entry name" value="Sulfatase_Mod_Factor_Kinase"/>
</dbReference>
<evidence type="ECO:0000313" key="2">
    <source>
        <dbReference type="EMBL" id="VAX24609.1"/>
    </source>
</evidence>
<dbReference type="PANTHER" id="PTHR23150">
    <property type="entry name" value="SULFATASE MODIFYING FACTOR 1, 2"/>
    <property type="match status" value="1"/>
</dbReference>
<dbReference type="InterPro" id="IPR042095">
    <property type="entry name" value="SUMF_sf"/>
</dbReference>
<dbReference type="SUPFAM" id="SSF56436">
    <property type="entry name" value="C-type lectin-like"/>
    <property type="match status" value="1"/>
</dbReference>
<reference evidence="2" key="1">
    <citation type="submission" date="2018-06" db="EMBL/GenBank/DDBJ databases">
        <authorList>
            <person name="Zhirakovskaya E."/>
        </authorList>
    </citation>
    <scope>NUCLEOTIDE SEQUENCE</scope>
</reference>
<evidence type="ECO:0000259" key="1">
    <source>
        <dbReference type="Pfam" id="PF03781"/>
    </source>
</evidence>
<name>A0A3B1C352_9ZZZZ</name>
<organism evidence="2">
    <name type="scientific">hydrothermal vent metagenome</name>
    <dbReference type="NCBI Taxonomy" id="652676"/>
    <lineage>
        <taxon>unclassified sequences</taxon>
        <taxon>metagenomes</taxon>
        <taxon>ecological metagenomes</taxon>
    </lineage>
</organism>
<proteinExistence type="predicted"/>
<dbReference type="GO" id="GO:0120147">
    <property type="term" value="F:formylglycine-generating oxidase activity"/>
    <property type="evidence" value="ECO:0007669"/>
    <property type="project" value="TreeGrafter"/>
</dbReference>
<dbReference type="InterPro" id="IPR016187">
    <property type="entry name" value="CTDL_fold"/>
</dbReference>
<dbReference type="AlphaFoldDB" id="A0A3B1C352"/>
<protein>
    <recommendedName>
        <fullName evidence="1">Sulfatase-modifying factor enzyme-like domain-containing protein</fullName>
    </recommendedName>
</protein>
<sequence>MFSHKFNKAVLFFFILLAPLACATTSHKERGGMMLIKGGCFQMGSPPGVGLPDEKPERRACLDDFWLDKYEVTQKQFLNMLRSNPSRFRECENCPVENVSWFKAEAYCSFVGKSLPTEAQWEYAARERGGQVEYGFGGASITKKDANYKGSGPTPVGRYQPNSLGLFDMAGNVREWVSDWYDPGFYRVSPLKNPKGPQRGELKVLRGGYWGDDSENLRATAREKAQPVVLHFENGFRCAKRKRTFK</sequence>